<dbReference type="EMBL" id="BACD03000011">
    <property type="protein sequence ID" value="GAO47878.1"/>
    <property type="molecule type" value="Genomic_DNA"/>
</dbReference>
<reference evidence="4 5" key="2">
    <citation type="journal article" date="2014" name="J. Gen. Appl. Microbiol.">
        <title>The early diverging ascomycetous budding yeast Saitoella complicata has three histone deacetylases belonging to the Clr6, Hos2, and Rpd3 lineages.</title>
        <authorList>
            <person name="Nishida H."/>
            <person name="Matsumoto T."/>
            <person name="Kondo S."/>
            <person name="Hamamoto M."/>
            <person name="Yoshikawa H."/>
        </authorList>
    </citation>
    <scope>NUCLEOTIDE SEQUENCE [LARGE SCALE GENOMIC DNA]</scope>
    <source>
        <strain evidence="4 5">NRRL Y-17804</strain>
    </source>
</reference>
<sequence>MEGSSRGWRLSFVRARAVLRQWRRARVGETGSAVTPSSSPVPLHRPSIHLHVKMPARGEAPIQVTGFYRRPGFSTAGAAAQVKLNHYKVTKLPTGTIYQYDVTIGSDDASPAVRRKVWSAPSVQEEFGEKKVIFDGRKIAYSLGPLPFGNDFTKDVDLSAGAEKAGGDAKGKDRKNVFKVRVKYTNQINLEVLQRFVENKWGKDESVLQAINLLDNLLRQTPARLFKSVGRNFFQGGRARPLAGGVEAWKGIFQSVRPTLGCLTVNVDTATTVFWSGGITLVDLSVLILGRRGPQDLQRMSDRDMKLLNRELKGVGFFVKHRGEKAEGISQKIKRVLPTNSQTTKFQLGADRDTGAGGTESTLSAYFLQKYNKRLAHPTLPILETMRKEKIPMELCFTTPSQKYLRKLNERQTSDMIKITCTRPNERGSEIRQNVQDLGWERDGYLKEYGMGIAGEMMVSEARVLPAPKIVYGKASREAVVQPRDGKWNLQGKKMFEAKLTKGWGVLVFDSPNRLPQQAVQNFCRQFVTVAVDMGLTFGNKTPPIAYANPQGSIQQEITNIWRAAGNAVNARPDMLVFVVPSAGAELYGEIKRVCDIELGVASQVLQGKHVMQAKPQYCANVVMKWNCKLGGVNVVLGPGGLPLDAKEPTILLGADVSHPSPGSSKPSFATVTGSTDLQATKYAAVSRTQARRQELVGEMKAMVTSLLRSFYKNTKQKPKRVLYFRDGVSEGQFKQVMDTEIQDIIEACNGLEAGYRPKITVCIVQKRHHTRFFPSSQNATDRNGNAVPGTLVDRTVTHPSEFDFFLVAHTALQGTARPTHYHVIHDENKFSVNHFQTLVYNMSYVYARSTTSVSLVPVVYYAHLASARVRYHDTSSDYSETETTVSSGHGSGEKEDAEVTALPPIKGDLAQVMYFM</sequence>
<dbReference type="InterPro" id="IPR036397">
    <property type="entry name" value="RNaseH_sf"/>
</dbReference>
<dbReference type="InterPro" id="IPR032473">
    <property type="entry name" value="Argonaute_Mid_dom"/>
</dbReference>
<dbReference type="GO" id="GO:0003723">
    <property type="term" value="F:RNA binding"/>
    <property type="evidence" value="ECO:0007669"/>
    <property type="project" value="InterPro"/>
</dbReference>
<gene>
    <name evidence="4" type="ORF">G7K_2074-t1</name>
</gene>
<evidence type="ECO:0000259" key="2">
    <source>
        <dbReference type="PROSITE" id="PS50821"/>
    </source>
</evidence>
<dbReference type="OMA" id="RSQCKPE"/>
<proteinExistence type="predicted"/>
<dbReference type="InterPro" id="IPR003165">
    <property type="entry name" value="Piwi"/>
</dbReference>
<dbReference type="CDD" id="cd02846">
    <property type="entry name" value="PAZ_argonaute_like"/>
    <property type="match status" value="1"/>
</dbReference>
<dbReference type="InterPro" id="IPR045246">
    <property type="entry name" value="Piwi_ago-like"/>
</dbReference>
<dbReference type="InterPro" id="IPR012337">
    <property type="entry name" value="RNaseH-like_sf"/>
</dbReference>
<dbReference type="InterPro" id="IPR014811">
    <property type="entry name" value="ArgoL1"/>
</dbReference>
<dbReference type="CDD" id="cd04657">
    <property type="entry name" value="Piwi_ago-like"/>
    <property type="match status" value="1"/>
</dbReference>
<accession>A0A0E9NDK5</accession>
<dbReference type="Proteomes" id="UP000033140">
    <property type="component" value="Unassembled WGS sequence"/>
</dbReference>
<dbReference type="Gene3D" id="3.40.50.2300">
    <property type="match status" value="1"/>
</dbReference>
<evidence type="ECO:0008006" key="6">
    <source>
        <dbReference type="Google" id="ProtNLM"/>
    </source>
</evidence>
<dbReference type="Pfam" id="PF02170">
    <property type="entry name" value="PAZ"/>
    <property type="match status" value="1"/>
</dbReference>
<dbReference type="InterPro" id="IPR032474">
    <property type="entry name" value="Argonaute_N"/>
</dbReference>
<dbReference type="InterPro" id="IPR032472">
    <property type="entry name" value="ArgoL2"/>
</dbReference>
<feature type="region of interest" description="Disordered" evidence="1">
    <location>
        <begin position="874"/>
        <end position="898"/>
    </location>
</feature>
<dbReference type="SUPFAM" id="SSF53098">
    <property type="entry name" value="Ribonuclease H-like"/>
    <property type="match status" value="1"/>
</dbReference>
<dbReference type="SMART" id="SM01163">
    <property type="entry name" value="DUF1785"/>
    <property type="match status" value="1"/>
</dbReference>
<reference evidence="4 5" key="3">
    <citation type="journal article" date="2015" name="Genome Announc.">
        <title>Draft Genome Sequence of the Archiascomycetous Yeast Saitoella complicata.</title>
        <authorList>
            <person name="Yamauchi K."/>
            <person name="Kondo S."/>
            <person name="Hamamoto M."/>
            <person name="Takahashi Y."/>
            <person name="Ogura Y."/>
            <person name="Hayashi T."/>
            <person name="Nishida H."/>
        </authorList>
    </citation>
    <scope>NUCLEOTIDE SEQUENCE [LARGE SCALE GENOMIC DNA]</scope>
    <source>
        <strain evidence="4 5">NRRL Y-17804</strain>
    </source>
</reference>
<evidence type="ECO:0000256" key="1">
    <source>
        <dbReference type="SAM" id="MobiDB-lite"/>
    </source>
</evidence>
<keyword evidence="5" id="KW-1185">Reference proteome</keyword>
<evidence type="ECO:0000259" key="3">
    <source>
        <dbReference type="PROSITE" id="PS50822"/>
    </source>
</evidence>
<dbReference type="PANTHER" id="PTHR22891">
    <property type="entry name" value="EUKARYOTIC TRANSLATION INITIATION FACTOR 2C"/>
    <property type="match status" value="1"/>
</dbReference>
<feature type="compositionally biased region" description="Low complexity" evidence="1">
    <location>
        <begin position="877"/>
        <end position="888"/>
    </location>
</feature>
<feature type="domain" description="Piwi" evidence="3">
    <location>
        <begin position="575"/>
        <end position="875"/>
    </location>
</feature>
<dbReference type="Gene3D" id="3.30.420.10">
    <property type="entry name" value="Ribonuclease H-like superfamily/Ribonuclease H"/>
    <property type="match status" value="1"/>
</dbReference>
<dbReference type="PROSITE" id="PS50821">
    <property type="entry name" value="PAZ"/>
    <property type="match status" value="1"/>
</dbReference>
<reference evidence="4 5" key="1">
    <citation type="journal article" date="2011" name="J. Gen. Appl. Microbiol.">
        <title>Draft genome sequencing of the enigmatic yeast Saitoella complicata.</title>
        <authorList>
            <person name="Nishida H."/>
            <person name="Hamamoto M."/>
            <person name="Sugiyama J."/>
        </authorList>
    </citation>
    <scope>NUCLEOTIDE SEQUENCE [LARGE SCALE GENOMIC DNA]</scope>
    <source>
        <strain evidence="4 5">NRRL Y-17804</strain>
    </source>
</reference>
<dbReference type="STRING" id="698492.A0A0E9NDK5"/>
<comment type="caution">
    <text evidence="4">The sequence shown here is derived from an EMBL/GenBank/DDBJ whole genome shotgun (WGS) entry which is preliminary data.</text>
</comment>
<evidence type="ECO:0000313" key="5">
    <source>
        <dbReference type="Proteomes" id="UP000033140"/>
    </source>
</evidence>
<dbReference type="PROSITE" id="PS50822">
    <property type="entry name" value="PIWI"/>
    <property type="match status" value="1"/>
</dbReference>
<dbReference type="InterPro" id="IPR036085">
    <property type="entry name" value="PAZ_dom_sf"/>
</dbReference>
<dbReference type="InterPro" id="IPR003100">
    <property type="entry name" value="PAZ_dom"/>
</dbReference>
<evidence type="ECO:0000313" key="4">
    <source>
        <dbReference type="EMBL" id="GAO47878.1"/>
    </source>
</evidence>
<dbReference type="Pfam" id="PF08699">
    <property type="entry name" value="ArgoL1"/>
    <property type="match status" value="1"/>
</dbReference>
<dbReference type="Pfam" id="PF16486">
    <property type="entry name" value="ArgoN"/>
    <property type="match status" value="1"/>
</dbReference>
<dbReference type="Pfam" id="PF16487">
    <property type="entry name" value="ArgoMid"/>
    <property type="match status" value="1"/>
</dbReference>
<dbReference type="Pfam" id="PF16488">
    <property type="entry name" value="ArgoL2"/>
    <property type="match status" value="1"/>
</dbReference>
<dbReference type="Gene3D" id="2.170.260.10">
    <property type="entry name" value="paz domain"/>
    <property type="match status" value="1"/>
</dbReference>
<feature type="domain" description="PAZ" evidence="2">
    <location>
        <begin position="280"/>
        <end position="400"/>
    </location>
</feature>
<dbReference type="SUPFAM" id="SSF101690">
    <property type="entry name" value="PAZ domain"/>
    <property type="match status" value="1"/>
</dbReference>
<dbReference type="AlphaFoldDB" id="A0A0E9NDK5"/>
<dbReference type="SMART" id="SM00950">
    <property type="entry name" value="Piwi"/>
    <property type="match status" value="1"/>
</dbReference>
<protein>
    <recommendedName>
        <fullName evidence="6">Piwi domain-containing protein</fullName>
    </recommendedName>
</protein>
<organism evidence="4 5">
    <name type="scientific">Saitoella complicata (strain BCRC 22490 / CBS 7301 / JCM 7358 / NBRC 10748 / NRRL Y-17804)</name>
    <dbReference type="NCBI Taxonomy" id="698492"/>
    <lineage>
        <taxon>Eukaryota</taxon>
        <taxon>Fungi</taxon>
        <taxon>Dikarya</taxon>
        <taxon>Ascomycota</taxon>
        <taxon>Taphrinomycotina</taxon>
        <taxon>Taphrinomycotina incertae sedis</taxon>
        <taxon>Saitoella</taxon>
    </lineage>
</organism>
<dbReference type="Pfam" id="PF02171">
    <property type="entry name" value="Piwi"/>
    <property type="match status" value="1"/>
</dbReference>
<name>A0A0E9NDK5_SAICN</name>